<dbReference type="Gene3D" id="3.40.50.1390">
    <property type="entry name" value="Resolvase, N-terminal catalytic domain"/>
    <property type="match status" value="1"/>
</dbReference>
<dbReference type="Proteomes" id="UP000012589">
    <property type="component" value="Unassembled WGS sequence"/>
</dbReference>
<evidence type="ECO:0000313" key="2">
    <source>
        <dbReference type="EMBL" id="EMZ18427.1"/>
    </source>
</evidence>
<name>N1ZN51_9FIRM</name>
<dbReference type="InterPro" id="IPR050639">
    <property type="entry name" value="SSR_resolvase"/>
</dbReference>
<dbReference type="InterPro" id="IPR006119">
    <property type="entry name" value="Resolv_N"/>
</dbReference>
<reference evidence="2 3" key="1">
    <citation type="journal article" date="2014" name="Genome Announc.">
        <title>Draft genome sequences of the altered schaedler flora, a defined bacterial community from gnotobiotic mice.</title>
        <authorList>
            <person name="Wannemuehler M.J."/>
            <person name="Overstreet A.M."/>
            <person name="Ward D.V."/>
            <person name="Phillips G.J."/>
        </authorList>
    </citation>
    <scope>NUCLEOTIDE SEQUENCE [LARGE SCALE GENOMIC DNA]</scope>
    <source>
        <strain evidence="2 3">ASF492</strain>
    </source>
</reference>
<dbReference type="AlphaFoldDB" id="N1ZN51"/>
<comment type="caution">
    <text evidence="2">The sequence shown here is derived from an EMBL/GenBank/DDBJ whole genome shotgun (WGS) entry which is preliminary data.</text>
</comment>
<keyword evidence="3" id="KW-1185">Reference proteome</keyword>
<gene>
    <name evidence="2" type="ORF">C823_05807</name>
</gene>
<dbReference type="PATRIC" id="fig|1235802.3.peg.6132"/>
<dbReference type="GO" id="GO:0003677">
    <property type="term" value="F:DNA binding"/>
    <property type="evidence" value="ECO:0007669"/>
    <property type="project" value="InterPro"/>
</dbReference>
<dbReference type="HOGENOM" id="CLU_010686_14_1_9"/>
<organism evidence="2 3">
    <name type="scientific">Eubacterium plexicaudatum ASF492</name>
    <dbReference type="NCBI Taxonomy" id="1235802"/>
    <lineage>
        <taxon>Bacteria</taxon>
        <taxon>Bacillati</taxon>
        <taxon>Bacillota</taxon>
        <taxon>Clostridia</taxon>
        <taxon>Eubacteriales</taxon>
        <taxon>Eubacteriaceae</taxon>
        <taxon>Eubacterium</taxon>
    </lineage>
</organism>
<feature type="domain" description="Resolvase/invertase-type recombinase catalytic" evidence="1">
    <location>
        <begin position="6"/>
        <end position="142"/>
    </location>
</feature>
<dbReference type="PROSITE" id="PS51736">
    <property type="entry name" value="RECOMBINASES_3"/>
    <property type="match status" value="1"/>
</dbReference>
<dbReference type="Pfam" id="PF00239">
    <property type="entry name" value="Resolvase"/>
    <property type="match status" value="1"/>
</dbReference>
<dbReference type="eggNOG" id="COG1961">
    <property type="taxonomic scope" value="Bacteria"/>
</dbReference>
<dbReference type="GO" id="GO:0000150">
    <property type="term" value="F:DNA strand exchange activity"/>
    <property type="evidence" value="ECO:0007669"/>
    <property type="project" value="InterPro"/>
</dbReference>
<dbReference type="SMART" id="SM00857">
    <property type="entry name" value="Resolvase"/>
    <property type="match status" value="1"/>
</dbReference>
<dbReference type="SUPFAM" id="SSF53041">
    <property type="entry name" value="Resolvase-like"/>
    <property type="match status" value="1"/>
</dbReference>
<sequence>MAKQYKVGIYCRLSVDDASNSAKAKGYIPSDESVSIENQYEILSKFVMLNGWIEVKTYQDDGYSGGNFQRPGFLEMLEDARHGLINLILVKDLSRLGRDFVEVGRYTDVIFPSLGCRFVSVLDCLDSEGGQHRYAALPQSDE</sequence>
<accession>N1ZN51</accession>
<dbReference type="PANTHER" id="PTHR30461:SF23">
    <property type="entry name" value="DNA RECOMBINASE-RELATED"/>
    <property type="match status" value="1"/>
</dbReference>
<dbReference type="InterPro" id="IPR036162">
    <property type="entry name" value="Resolvase-like_N_sf"/>
</dbReference>
<dbReference type="STRING" id="1235802.C823_05807"/>
<evidence type="ECO:0000259" key="1">
    <source>
        <dbReference type="PROSITE" id="PS51736"/>
    </source>
</evidence>
<evidence type="ECO:0000313" key="3">
    <source>
        <dbReference type="Proteomes" id="UP000012589"/>
    </source>
</evidence>
<proteinExistence type="predicted"/>
<dbReference type="PANTHER" id="PTHR30461">
    <property type="entry name" value="DNA-INVERTASE FROM LAMBDOID PROPHAGE"/>
    <property type="match status" value="1"/>
</dbReference>
<dbReference type="EMBL" id="AQFT01000188">
    <property type="protein sequence ID" value="EMZ18427.1"/>
    <property type="molecule type" value="Genomic_DNA"/>
</dbReference>
<protein>
    <recommendedName>
        <fullName evidence="1">Resolvase/invertase-type recombinase catalytic domain-containing protein</fullName>
    </recommendedName>
</protein>
<dbReference type="OrthoDB" id="9784557at2"/>